<keyword evidence="4 8" id="KW-0812">Transmembrane</keyword>
<evidence type="ECO:0000256" key="8">
    <source>
        <dbReference type="RuleBase" id="RU000688"/>
    </source>
</evidence>
<reference evidence="11 12" key="1">
    <citation type="submission" date="2023-11" db="EMBL/GenBank/DDBJ databases">
        <title>Halocaridina rubra genome assembly.</title>
        <authorList>
            <person name="Smith C."/>
        </authorList>
    </citation>
    <scope>NUCLEOTIDE SEQUENCE [LARGE SCALE GENOMIC DNA]</scope>
    <source>
        <strain evidence="11">EP-1</strain>
        <tissue evidence="11">Whole</tissue>
    </source>
</reference>
<sequence length="279" mass="30887">MKLKFSVLDNRATPIHEKGSFFSINKEFEISDTWKMSSSLFSPAATPPTHPLGSFHKTLESPLDLPSASHFISSRGSGLETADNLFAFESVVVPSTPFLETAANDTMTSELENLNDSRILNGKLGKVMPQDMMFNESHIITISAYSCLMVLSALGNISVLRSIARHKTRTSTSRVSLMIMHLAIADLLVTVLLMPLEIGWAWTVSWEAGDLACRVMAFFRTFGVFLSGFLLVVISIDRYHAVLRPLTVTEAKRRVRLMLWLAWGASVACSIPQEQGAEF</sequence>
<gene>
    <name evidence="11" type="ORF">SK128_018509</name>
</gene>
<dbReference type="GO" id="GO:0032870">
    <property type="term" value="P:cellular response to hormone stimulus"/>
    <property type="evidence" value="ECO:0007669"/>
    <property type="project" value="TreeGrafter"/>
</dbReference>
<dbReference type="GO" id="GO:0004930">
    <property type="term" value="F:G protein-coupled receptor activity"/>
    <property type="evidence" value="ECO:0007669"/>
    <property type="project" value="UniProtKB-KW"/>
</dbReference>
<accession>A0AAN8WMX5</accession>
<evidence type="ECO:0000256" key="4">
    <source>
        <dbReference type="ARBA" id="ARBA00022692"/>
    </source>
</evidence>
<keyword evidence="6 9" id="KW-0472">Membrane</keyword>
<keyword evidence="8" id="KW-0297">G-protein coupled receptor</keyword>
<keyword evidence="5 9" id="KW-1133">Transmembrane helix</keyword>
<dbReference type="GO" id="GO:0042277">
    <property type="term" value="F:peptide binding"/>
    <property type="evidence" value="ECO:0007669"/>
    <property type="project" value="TreeGrafter"/>
</dbReference>
<dbReference type="GO" id="GO:0097003">
    <property type="term" value="F:adipokinetic hormone receptor activity"/>
    <property type="evidence" value="ECO:0007669"/>
    <property type="project" value="TreeGrafter"/>
</dbReference>
<dbReference type="Gene3D" id="1.20.1070.10">
    <property type="entry name" value="Rhodopsin 7-helix transmembrane proteins"/>
    <property type="match status" value="1"/>
</dbReference>
<evidence type="ECO:0000313" key="11">
    <source>
        <dbReference type="EMBL" id="KAK7065923.1"/>
    </source>
</evidence>
<evidence type="ECO:0000256" key="9">
    <source>
        <dbReference type="SAM" id="Phobius"/>
    </source>
</evidence>
<keyword evidence="7 8" id="KW-0675">Receptor</keyword>
<protein>
    <recommendedName>
        <fullName evidence="10">G-protein coupled receptors family 1 profile domain-containing protein</fullName>
    </recommendedName>
</protein>
<feature type="transmembrane region" description="Helical" evidence="9">
    <location>
        <begin position="175"/>
        <end position="196"/>
    </location>
</feature>
<dbReference type="AlphaFoldDB" id="A0AAN8WMX5"/>
<evidence type="ECO:0000256" key="2">
    <source>
        <dbReference type="ARBA" id="ARBA00010663"/>
    </source>
</evidence>
<organism evidence="11 12">
    <name type="scientific">Halocaridina rubra</name>
    <name type="common">Hawaiian red shrimp</name>
    <dbReference type="NCBI Taxonomy" id="373956"/>
    <lineage>
        <taxon>Eukaryota</taxon>
        <taxon>Metazoa</taxon>
        <taxon>Ecdysozoa</taxon>
        <taxon>Arthropoda</taxon>
        <taxon>Crustacea</taxon>
        <taxon>Multicrustacea</taxon>
        <taxon>Malacostraca</taxon>
        <taxon>Eumalacostraca</taxon>
        <taxon>Eucarida</taxon>
        <taxon>Decapoda</taxon>
        <taxon>Pleocyemata</taxon>
        <taxon>Caridea</taxon>
        <taxon>Atyoidea</taxon>
        <taxon>Atyidae</taxon>
        <taxon>Halocaridina</taxon>
    </lineage>
</organism>
<keyword evidence="3" id="KW-1003">Cell membrane</keyword>
<feature type="domain" description="G-protein coupled receptors family 1 profile" evidence="10">
    <location>
        <begin position="155"/>
        <end position="279"/>
    </location>
</feature>
<name>A0AAN8WMX5_HALRR</name>
<proteinExistence type="inferred from homology"/>
<dbReference type="PROSITE" id="PS50262">
    <property type="entry name" value="G_PROTEIN_RECEP_F1_2"/>
    <property type="match status" value="1"/>
</dbReference>
<comment type="caution">
    <text evidence="11">The sequence shown here is derived from an EMBL/GenBank/DDBJ whole genome shotgun (WGS) entry which is preliminary data.</text>
</comment>
<dbReference type="SUPFAM" id="SSF81321">
    <property type="entry name" value="Family A G protein-coupled receptor-like"/>
    <property type="match status" value="1"/>
</dbReference>
<evidence type="ECO:0000256" key="3">
    <source>
        <dbReference type="ARBA" id="ARBA00022475"/>
    </source>
</evidence>
<dbReference type="GO" id="GO:0005886">
    <property type="term" value="C:plasma membrane"/>
    <property type="evidence" value="ECO:0007669"/>
    <property type="project" value="UniProtKB-SubCell"/>
</dbReference>
<comment type="subcellular location">
    <subcellularLocation>
        <location evidence="1">Cell membrane</location>
        <topology evidence="1">Multi-pass membrane protein</topology>
    </subcellularLocation>
</comment>
<dbReference type="PANTHER" id="PTHR24241">
    <property type="entry name" value="NEUROPEPTIDE RECEPTOR-RELATED G-PROTEIN COUPLED RECEPTOR"/>
    <property type="match status" value="1"/>
</dbReference>
<dbReference type="EMBL" id="JAXCGZ010019636">
    <property type="protein sequence ID" value="KAK7065923.1"/>
    <property type="molecule type" value="Genomic_DNA"/>
</dbReference>
<dbReference type="Proteomes" id="UP001381693">
    <property type="component" value="Unassembled WGS sequence"/>
</dbReference>
<dbReference type="PRINTS" id="PR00237">
    <property type="entry name" value="GPCRRHODOPSN"/>
</dbReference>
<dbReference type="PANTHER" id="PTHR24241:SF59">
    <property type="entry name" value="ADIPOKINETIC HORMONE RECEPTOR, ISOFORM C"/>
    <property type="match status" value="1"/>
</dbReference>
<evidence type="ECO:0000313" key="12">
    <source>
        <dbReference type="Proteomes" id="UP001381693"/>
    </source>
</evidence>
<evidence type="ECO:0000256" key="6">
    <source>
        <dbReference type="ARBA" id="ARBA00023136"/>
    </source>
</evidence>
<feature type="transmembrane region" description="Helical" evidence="9">
    <location>
        <begin position="216"/>
        <end position="236"/>
    </location>
</feature>
<feature type="transmembrane region" description="Helical" evidence="9">
    <location>
        <begin position="142"/>
        <end position="163"/>
    </location>
</feature>
<evidence type="ECO:0000256" key="5">
    <source>
        <dbReference type="ARBA" id="ARBA00022989"/>
    </source>
</evidence>
<dbReference type="Pfam" id="PF00001">
    <property type="entry name" value="7tm_1"/>
    <property type="match status" value="1"/>
</dbReference>
<evidence type="ECO:0000256" key="1">
    <source>
        <dbReference type="ARBA" id="ARBA00004651"/>
    </source>
</evidence>
<dbReference type="InterPro" id="IPR017452">
    <property type="entry name" value="GPCR_Rhodpsn_7TM"/>
</dbReference>
<dbReference type="PROSITE" id="PS00237">
    <property type="entry name" value="G_PROTEIN_RECEP_F1_1"/>
    <property type="match status" value="1"/>
</dbReference>
<dbReference type="InterPro" id="IPR000276">
    <property type="entry name" value="GPCR_Rhodpsn"/>
</dbReference>
<evidence type="ECO:0000259" key="10">
    <source>
        <dbReference type="PROSITE" id="PS50262"/>
    </source>
</evidence>
<keyword evidence="8" id="KW-0807">Transducer</keyword>
<comment type="similarity">
    <text evidence="2 8">Belongs to the G-protein coupled receptor 1 family.</text>
</comment>
<evidence type="ECO:0000256" key="7">
    <source>
        <dbReference type="ARBA" id="ARBA00023170"/>
    </source>
</evidence>
<keyword evidence="12" id="KW-1185">Reference proteome</keyword>